<proteinExistence type="predicted"/>
<accession>A0A061EVV5</accession>
<dbReference type="Proteomes" id="UP000026915">
    <property type="component" value="Chromosome 5"/>
</dbReference>
<sequence length="102" mass="11613">MKYKFLHNKLNNINKKRRMRCVSVEYTNVTERDKGHGQHGLIGMDKETAKTLQDCEWDSMRGALCRFVKNGLGRVAATATWLLLLQGSSIIACTTCFCYSVH</sequence>
<name>A0A061EVV5_THECC</name>
<evidence type="ECO:0000313" key="2">
    <source>
        <dbReference type="Proteomes" id="UP000026915"/>
    </source>
</evidence>
<dbReference type="HOGENOM" id="CLU_2282589_0_0_1"/>
<protein>
    <submittedName>
        <fullName evidence="1">Uncharacterized protein</fullName>
    </submittedName>
</protein>
<dbReference type="EMBL" id="CM001883">
    <property type="protein sequence ID" value="EOY08951.1"/>
    <property type="molecule type" value="Genomic_DNA"/>
</dbReference>
<dbReference type="AlphaFoldDB" id="A0A061EVV5"/>
<evidence type="ECO:0000313" key="1">
    <source>
        <dbReference type="EMBL" id="EOY08951.1"/>
    </source>
</evidence>
<dbReference type="InParanoid" id="A0A061EVV5"/>
<keyword evidence="2" id="KW-1185">Reference proteome</keyword>
<reference evidence="1 2" key="1">
    <citation type="journal article" date="2013" name="Genome Biol.">
        <title>The genome sequence of the most widely cultivated cacao type and its use to identify candidate genes regulating pod color.</title>
        <authorList>
            <person name="Motamayor J.C."/>
            <person name="Mockaitis K."/>
            <person name="Schmutz J."/>
            <person name="Haiminen N."/>
            <person name="Iii D.L."/>
            <person name="Cornejo O."/>
            <person name="Findley S.D."/>
            <person name="Zheng P."/>
            <person name="Utro F."/>
            <person name="Royaert S."/>
            <person name="Saski C."/>
            <person name="Jenkins J."/>
            <person name="Podicheti R."/>
            <person name="Zhao M."/>
            <person name="Scheffler B.E."/>
            <person name="Stack J.C."/>
            <person name="Feltus F.A."/>
            <person name="Mustiga G.M."/>
            <person name="Amores F."/>
            <person name="Phillips W."/>
            <person name="Marelli J.P."/>
            <person name="May G.D."/>
            <person name="Shapiro H."/>
            <person name="Ma J."/>
            <person name="Bustamante C.D."/>
            <person name="Schnell R.J."/>
            <person name="Main D."/>
            <person name="Gilbert D."/>
            <person name="Parida L."/>
            <person name="Kuhn D.N."/>
        </authorList>
    </citation>
    <scope>NUCLEOTIDE SEQUENCE [LARGE SCALE GENOMIC DNA]</scope>
    <source>
        <strain evidence="2">cv. Matina 1-6</strain>
    </source>
</reference>
<dbReference type="Gramene" id="EOY08951">
    <property type="protein sequence ID" value="EOY08951"/>
    <property type="gene ID" value="TCM_024249"/>
</dbReference>
<gene>
    <name evidence="1" type="ORF">TCM_024249</name>
</gene>
<organism evidence="1 2">
    <name type="scientific">Theobroma cacao</name>
    <name type="common">Cacao</name>
    <name type="synonym">Cocoa</name>
    <dbReference type="NCBI Taxonomy" id="3641"/>
    <lineage>
        <taxon>Eukaryota</taxon>
        <taxon>Viridiplantae</taxon>
        <taxon>Streptophyta</taxon>
        <taxon>Embryophyta</taxon>
        <taxon>Tracheophyta</taxon>
        <taxon>Spermatophyta</taxon>
        <taxon>Magnoliopsida</taxon>
        <taxon>eudicotyledons</taxon>
        <taxon>Gunneridae</taxon>
        <taxon>Pentapetalae</taxon>
        <taxon>rosids</taxon>
        <taxon>malvids</taxon>
        <taxon>Malvales</taxon>
        <taxon>Malvaceae</taxon>
        <taxon>Byttnerioideae</taxon>
        <taxon>Theobroma</taxon>
    </lineage>
</organism>